<reference evidence="7" key="2">
    <citation type="journal article" date="2021" name="PeerJ">
        <title>Extensive microbial diversity within the chicken gut microbiome revealed by metagenomics and culture.</title>
        <authorList>
            <person name="Gilroy R."/>
            <person name="Ravi A."/>
            <person name="Getino M."/>
            <person name="Pursley I."/>
            <person name="Horton D.L."/>
            <person name="Alikhan N.F."/>
            <person name="Baker D."/>
            <person name="Gharbi K."/>
            <person name="Hall N."/>
            <person name="Watson M."/>
            <person name="Adriaenssens E.M."/>
            <person name="Foster-Nyarko E."/>
            <person name="Jarju S."/>
            <person name="Secka A."/>
            <person name="Antonio M."/>
            <person name="Oren A."/>
            <person name="Chaudhuri R.R."/>
            <person name="La Ragione R."/>
            <person name="Hildebrand F."/>
            <person name="Pallen M.J."/>
        </authorList>
    </citation>
    <scope>NUCLEOTIDE SEQUENCE</scope>
    <source>
        <strain evidence="7">ChiW17-6978</strain>
    </source>
</reference>
<dbReference type="Pfam" id="PF04205">
    <property type="entry name" value="FMN_bind"/>
    <property type="match status" value="1"/>
</dbReference>
<proteinExistence type="predicted"/>
<dbReference type="InterPro" id="IPR007329">
    <property type="entry name" value="FMN-bd"/>
</dbReference>
<evidence type="ECO:0000256" key="4">
    <source>
        <dbReference type="ARBA" id="ARBA00022643"/>
    </source>
</evidence>
<evidence type="ECO:0000259" key="6">
    <source>
        <dbReference type="Pfam" id="PF04205"/>
    </source>
</evidence>
<feature type="domain" description="FMN-binding" evidence="6">
    <location>
        <begin position="536"/>
        <end position="613"/>
    </location>
</feature>
<dbReference type="PANTHER" id="PTHR36118">
    <property type="entry name" value="ION-TRANSLOCATING OXIDOREDUCTASE COMPLEX SUBUNIT G"/>
    <property type="match status" value="1"/>
</dbReference>
<evidence type="ECO:0000313" key="8">
    <source>
        <dbReference type="Proteomes" id="UP000886758"/>
    </source>
</evidence>
<dbReference type="InterPro" id="IPR010209">
    <property type="entry name" value="Ion_transpt_RnfG/RsxG"/>
</dbReference>
<gene>
    <name evidence="7" type="ORF">IAD46_00585</name>
</gene>
<evidence type="ECO:0000256" key="1">
    <source>
        <dbReference type="ARBA" id="ARBA00022448"/>
    </source>
</evidence>
<dbReference type="Proteomes" id="UP000886758">
    <property type="component" value="Unassembled WGS sequence"/>
</dbReference>
<dbReference type="GO" id="GO:0009055">
    <property type="term" value="F:electron transfer activity"/>
    <property type="evidence" value="ECO:0007669"/>
    <property type="project" value="InterPro"/>
</dbReference>
<protein>
    <submittedName>
        <fullName evidence="7">FMN-binding protein</fullName>
    </submittedName>
</protein>
<dbReference type="EMBL" id="DVLF01000021">
    <property type="protein sequence ID" value="HIT49500.1"/>
    <property type="molecule type" value="Genomic_DNA"/>
</dbReference>
<reference evidence="7" key="1">
    <citation type="submission" date="2020-10" db="EMBL/GenBank/DDBJ databases">
        <authorList>
            <person name="Gilroy R."/>
        </authorList>
    </citation>
    <scope>NUCLEOTIDE SEQUENCE</scope>
    <source>
        <strain evidence="7">ChiW17-6978</strain>
    </source>
</reference>
<keyword evidence="3" id="KW-0285">Flavoprotein</keyword>
<dbReference type="AlphaFoldDB" id="A0A9D1GQ37"/>
<evidence type="ECO:0000256" key="2">
    <source>
        <dbReference type="ARBA" id="ARBA00022553"/>
    </source>
</evidence>
<organism evidence="7 8">
    <name type="scientific">Candidatus Pelethenecus faecipullorum</name>
    <dbReference type="NCBI Taxonomy" id="2840900"/>
    <lineage>
        <taxon>Bacteria</taxon>
        <taxon>Bacillati</taxon>
        <taxon>Mycoplasmatota</taxon>
        <taxon>Mollicutes</taxon>
        <taxon>Candidatus Pelethenecus</taxon>
    </lineage>
</organism>
<accession>A0A9D1GQ37</accession>
<keyword evidence="4" id="KW-0288">FMN</keyword>
<keyword evidence="5" id="KW-0249">Electron transport</keyword>
<comment type="caution">
    <text evidence="7">The sequence shown here is derived from an EMBL/GenBank/DDBJ whole genome shotgun (WGS) entry which is preliminary data.</text>
</comment>
<keyword evidence="1" id="KW-0813">Transport</keyword>
<dbReference type="GO" id="GO:0010181">
    <property type="term" value="F:FMN binding"/>
    <property type="evidence" value="ECO:0007669"/>
    <property type="project" value="InterPro"/>
</dbReference>
<evidence type="ECO:0000256" key="3">
    <source>
        <dbReference type="ARBA" id="ARBA00022630"/>
    </source>
</evidence>
<sequence>MKKYTLTALVLMLIAGICAALIASVNLLTAPIIEKNNGDKTAQLCKEIFPDYDASASSVVTEGFSSDYIVEKIIANDRSSTLLGYIYTVEGSNSYGQISLLVGIHKDYRLAGIRMITNGQSYSNETETHLNTQYHPDMTLDDVLNLDLTDTDVTAGATFASKLIQSLVSAAFQDATGQIVEEPTEEELIAELSVELFPTYDPATSTKTTEGLPSTLLQKITVRNASSTVLGYLYVAEGSNNYGSIKLLIGINSDEVLQGVRFINNGQSFADKAETHLNSQYHSGMTYQQVTDLDLSDKNTDVTAGATYSARLIQRLVLTAFEDATGQISEEPTEDEKIEELSKEIFTSYDKTTSSVQTTDLTEGLTRKITVRNASSVLLGYLYVAEGENHFGPIQLLIGIQQNGTLQGVRFINNGQSFSDKTETHLNSQYQTGMTYEDILNLDLSDKNTDVTAGATYAARLIQSLVIKAFGDAKNQPTEALIDELSKELFYAYNQSTSTVQTTGLTEGLSQKTTVNNSSSTLLGYLYVAEGQNRYGTIQLLIGINQDGTLQGVRFINNGQSFGDKAETHLNTQYKKGMTYEQIQNLDLSDKNTDVTAGATYSARLIQELVLKAFDHLRGGM</sequence>
<dbReference type="GO" id="GO:0005886">
    <property type="term" value="C:plasma membrane"/>
    <property type="evidence" value="ECO:0007669"/>
    <property type="project" value="InterPro"/>
</dbReference>
<dbReference type="GO" id="GO:0022900">
    <property type="term" value="P:electron transport chain"/>
    <property type="evidence" value="ECO:0007669"/>
    <property type="project" value="InterPro"/>
</dbReference>
<keyword evidence="2" id="KW-0597">Phosphoprotein</keyword>
<dbReference type="PANTHER" id="PTHR36118:SF1">
    <property type="entry name" value="ION-TRANSLOCATING OXIDOREDUCTASE COMPLEX SUBUNIT G"/>
    <property type="match status" value="1"/>
</dbReference>
<name>A0A9D1GQ37_9MOLU</name>
<evidence type="ECO:0000256" key="5">
    <source>
        <dbReference type="ARBA" id="ARBA00022982"/>
    </source>
</evidence>
<evidence type="ECO:0000313" key="7">
    <source>
        <dbReference type="EMBL" id="HIT49500.1"/>
    </source>
</evidence>